<dbReference type="InterPro" id="IPR040843">
    <property type="entry name" value="RAMA"/>
</dbReference>
<keyword evidence="2" id="KW-0489">Methyltransferase</keyword>
<dbReference type="Pfam" id="PF01555">
    <property type="entry name" value="N6_N4_Mtase"/>
    <property type="match status" value="1"/>
</dbReference>
<protein>
    <recommendedName>
        <fullName evidence="8">Methyltransferase</fullName>
        <ecNumber evidence="8">2.1.1.-</ecNumber>
    </recommendedName>
</protein>
<feature type="domain" description="DNA methylase N-4/N-6" evidence="9">
    <location>
        <begin position="25"/>
        <end position="245"/>
    </location>
</feature>
<dbReference type="Proteomes" id="UP001524587">
    <property type="component" value="Unassembled WGS sequence"/>
</dbReference>
<name>A0ABT1W2B8_9PROT</name>
<evidence type="ECO:0000256" key="1">
    <source>
        <dbReference type="ARBA" id="ARBA00006594"/>
    </source>
</evidence>
<evidence type="ECO:0000313" key="12">
    <source>
        <dbReference type="Proteomes" id="UP001524587"/>
    </source>
</evidence>
<dbReference type="PROSITE" id="PS00092">
    <property type="entry name" value="N6_MTASE"/>
    <property type="match status" value="1"/>
</dbReference>
<comment type="caution">
    <text evidence="11">The sequence shown here is derived from an EMBL/GenBank/DDBJ whole genome shotgun (WGS) entry which is preliminary data.</text>
</comment>
<dbReference type="SUPFAM" id="SSF53335">
    <property type="entry name" value="S-adenosyl-L-methionine-dependent methyltransferases"/>
    <property type="match status" value="1"/>
</dbReference>
<evidence type="ECO:0000256" key="3">
    <source>
        <dbReference type="ARBA" id="ARBA00022679"/>
    </source>
</evidence>
<keyword evidence="6" id="KW-0238">DNA-binding</keyword>
<sequence>MELPLDQILLGDCIDLMRMLPAGSVDCIFADPPYNLQLRGELRRPDDSLVDGVDDDWDKFGDYAEYDRFTRDWLTEARRLMRKDATIWVIGSYHNIFRIGAILQDLGFWILNDVVWRKSNPMPNFRGRRFTNAHETMIWAARSPQSRYRFNYAAMKALNDDVQMRSDWLLPLCTGNERLRNQHGLKLHPTQKPESLLHRVLLASTGVDDVVLDPFTGTGTTAAMSKRLRRRFIGIERHPDYAEAAIGRFQRERPLPMDSVMPSPAKRDAPRVPFGSLVERGLIPVGTRVTDKQGRVSAIVSPDGTLVSGSRRGSIHKLGAELTNAPSCNGWTFWHFERDGALVTLDVVRVESAAAQDAAE</sequence>
<evidence type="ECO:0000256" key="6">
    <source>
        <dbReference type="ARBA" id="ARBA00023125"/>
    </source>
</evidence>
<evidence type="ECO:0000259" key="9">
    <source>
        <dbReference type="Pfam" id="PF01555"/>
    </source>
</evidence>
<dbReference type="InterPro" id="IPR001091">
    <property type="entry name" value="RM_Methyltransferase"/>
</dbReference>
<dbReference type="EMBL" id="JAMSKV010000001">
    <property type="protein sequence ID" value="MCQ8277011.1"/>
    <property type="molecule type" value="Genomic_DNA"/>
</dbReference>
<gene>
    <name evidence="11" type="ORF">NFI95_00915</name>
</gene>
<dbReference type="InterPro" id="IPR002941">
    <property type="entry name" value="DNA_methylase_N4/N6"/>
</dbReference>
<evidence type="ECO:0000256" key="2">
    <source>
        <dbReference type="ARBA" id="ARBA00022603"/>
    </source>
</evidence>
<evidence type="ECO:0000313" key="11">
    <source>
        <dbReference type="EMBL" id="MCQ8277011.1"/>
    </source>
</evidence>
<dbReference type="EC" id="2.1.1.-" evidence="8"/>
<comment type="similarity">
    <text evidence="1 8">Belongs to the N(4)/N(6)-methyltransferase family.</text>
</comment>
<dbReference type="Gene3D" id="3.40.50.150">
    <property type="entry name" value="Vaccinia Virus protein VP39"/>
    <property type="match status" value="1"/>
</dbReference>
<dbReference type="PRINTS" id="PR00508">
    <property type="entry name" value="S21N4MTFRASE"/>
</dbReference>
<dbReference type="InterPro" id="IPR029063">
    <property type="entry name" value="SAM-dependent_MTases_sf"/>
</dbReference>
<comment type="catalytic activity">
    <reaction evidence="7">
        <text>a 2'-deoxyadenosine in DNA + S-adenosyl-L-methionine = an N(6)-methyl-2'-deoxyadenosine in DNA + S-adenosyl-L-homocysteine + H(+)</text>
        <dbReference type="Rhea" id="RHEA:15197"/>
        <dbReference type="Rhea" id="RHEA-COMP:12418"/>
        <dbReference type="Rhea" id="RHEA-COMP:12419"/>
        <dbReference type="ChEBI" id="CHEBI:15378"/>
        <dbReference type="ChEBI" id="CHEBI:57856"/>
        <dbReference type="ChEBI" id="CHEBI:59789"/>
        <dbReference type="ChEBI" id="CHEBI:90615"/>
        <dbReference type="ChEBI" id="CHEBI:90616"/>
        <dbReference type="EC" id="2.1.1.72"/>
    </reaction>
</comment>
<evidence type="ECO:0000259" key="10">
    <source>
        <dbReference type="Pfam" id="PF18755"/>
    </source>
</evidence>
<dbReference type="InterPro" id="IPR002052">
    <property type="entry name" value="DNA_methylase_N6_adenine_CS"/>
</dbReference>
<dbReference type="Pfam" id="PF18755">
    <property type="entry name" value="RAMA"/>
    <property type="match status" value="1"/>
</dbReference>
<accession>A0ABT1W2B8</accession>
<evidence type="ECO:0000256" key="8">
    <source>
        <dbReference type="RuleBase" id="RU362026"/>
    </source>
</evidence>
<evidence type="ECO:0000256" key="4">
    <source>
        <dbReference type="ARBA" id="ARBA00022691"/>
    </source>
</evidence>
<proteinExistence type="inferred from homology"/>
<keyword evidence="5" id="KW-0235">DNA replication</keyword>
<keyword evidence="4" id="KW-0949">S-adenosyl-L-methionine</keyword>
<organism evidence="11 12">
    <name type="scientific">Endosaccharibacter trunci</name>
    <dbReference type="NCBI Taxonomy" id="2812733"/>
    <lineage>
        <taxon>Bacteria</taxon>
        <taxon>Pseudomonadati</taxon>
        <taxon>Pseudomonadota</taxon>
        <taxon>Alphaproteobacteria</taxon>
        <taxon>Acetobacterales</taxon>
        <taxon>Acetobacteraceae</taxon>
        <taxon>Endosaccharibacter</taxon>
    </lineage>
</organism>
<keyword evidence="12" id="KW-1185">Reference proteome</keyword>
<reference evidence="11 12" key="1">
    <citation type="submission" date="2022-06" db="EMBL/GenBank/DDBJ databases">
        <title>Endosaccharibacter gen. nov., sp. nov., endophytic bacteria isolated from sugarcane.</title>
        <authorList>
            <person name="Pitiwittayakul N."/>
            <person name="Yukphan P."/>
            <person name="Charoenyingcharoen P."/>
            <person name="Tanasupawat S."/>
        </authorList>
    </citation>
    <scope>NUCLEOTIDE SEQUENCE [LARGE SCALE GENOMIC DNA]</scope>
    <source>
        <strain evidence="11 12">KSS8</strain>
    </source>
</reference>
<feature type="domain" description="RAMA" evidence="10">
    <location>
        <begin position="262"/>
        <end position="353"/>
    </location>
</feature>
<evidence type="ECO:0000256" key="5">
    <source>
        <dbReference type="ARBA" id="ARBA00022705"/>
    </source>
</evidence>
<evidence type="ECO:0000256" key="7">
    <source>
        <dbReference type="ARBA" id="ARBA00047942"/>
    </source>
</evidence>
<keyword evidence="3" id="KW-0808">Transferase</keyword>